<dbReference type="SFLD" id="SFLDG01060">
    <property type="entry name" value="BATS_domain_containing"/>
    <property type="match status" value="1"/>
</dbReference>
<protein>
    <recommendedName>
        <fullName evidence="5">biotin synthase</fullName>
        <ecNumber evidence="5">2.8.1.6</ecNumber>
    </recommendedName>
</protein>
<dbReference type="PIRSF" id="PIRSF001619">
    <property type="entry name" value="Biotin_synth"/>
    <property type="match status" value="1"/>
</dbReference>
<evidence type="ECO:0000256" key="10">
    <source>
        <dbReference type="ARBA" id="ARBA00022723"/>
    </source>
</evidence>
<evidence type="ECO:0000256" key="2">
    <source>
        <dbReference type="ARBA" id="ARBA00004942"/>
    </source>
</evidence>
<dbReference type="GO" id="GO:0009102">
    <property type="term" value="P:biotin biosynthetic process"/>
    <property type="evidence" value="ECO:0007669"/>
    <property type="project" value="UniProtKB-UniPathway"/>
</dbReference>
<keyword evidence="7" id="KW-0808">Transferase</keyword>
<dbReference type="Pfam" id="PF04055">
    <property type="entry name" value="Radical_SAM"/>
    <property type="match status" value="1"/>
</dbReference>
<evidence type="ECO:0000256" key="11">
    <source>
        <dbReference type="ARBA" id="ARBA00022756"/>
    </source>
</evidence>
<dbReference type="InterPro" id="IPR024177">
    <property type="entry name" value="Biotin_synthase"/>
</dbReference>
<dbReference type="GO" id="GO:0004076">
    <property type="term" value="F:biotin synthase activity"/>
    <property type="evidence" value="ECO:0007669"/>
    <property type="project" value="UniProtKB-EC"/>
</dbReference>
<evidence type="ECO:0000259" key="15">
    <source>
        <dbReference type="PROSITE" id="PS51918"/>
    </source>
</evidence>
<dbReference type="HAMAP" id="MF_01694">
    <property type="entry name" value="BioB"/>
    <property type="match status" value="1"/>
</dbReference>
<dbReference type="Gene3D" id="3.20.20.70">
    <property type="entry name" value="Aldolase class I"/>
    <property type="match status" value="1"/>
</dbReference>
<organism evidence="16">
    <name type="scientific">marine sediment metagenome</name>
    <dbReference type="NCBI Taxonomy" id="412755"/>
    <lineage>
        <taxon>unclassified sequences</taxon>
        <taxon>metagenomes</taxon>
        <taxon>ecological metagenomes</taxon>
    </lineage>
</organism>
<name>X0RZL4_9ZZZZ</name>
<keyword evidence="12" id="KW-0408">Iron</keyword>
<keyword evidence="11" id="KW-0093">Biotin biosynthesis</keyword>
<dbReference type="UniPathway" id="UPA00078">
    <property type="reaction ID" value="UER00162"/>
</dbReference>
<comment type="cofactor">
    <cofactor evidence="1">
        <name>[4Fe-4S] cluster</name>
        <dbReference type="ChEBI" id="CHEBI:49883"/>
    </cofactor>
</comment>
<dbReference type="GO" id="GO:0046872">
    <property type="term" value="F:metal ion binding"/>
    <property type="evidence" value="ECO:0007669"/>
    <property type="project" value="UniProtKB-KW"/>
</dbReference>
<evidence type="ECO:0000256" key="14">
    <source>
        <dbReference type="ARBA" id="ARBA00034078"/>
    </source>
</evidence>
<evidence type="ECO:0000256" key="5">
    <source>
        <dbReference type="ARBA" id="ARBA00012236"/>
    </source>
</evidence>
<dbReference type="InterPro" id="IPR013785">
    <property type="entry name" value="Aldolase_TIM"/>
</dbReference>
<comment type="pathway">
    <text evidence="2">Cofactor biosynthesis; biotin biosynthesis; biotin from 7,8-diaminononanoate: step 2/2.</text>
</comment>
<dbReference type="SFLD" id="SFLDG01278">
    <property type="entry name" value="biotin_synthase_like"/>
    <property type="match status" value="1"/>
</dbReference>
<dbReference type="SMART" id="SM00876">
    <property type="entry name" value="BATS"/>
    <property type="match status" value="1"/>
</dbReference>
<keyword evidence="6" id="KW-0004">4Fe-4S</keyword>
<evidence type="ECO:0000256" key="12">
    <source>
        <dbReference type="ARBA" id="ARBA00023004"/>
    </source>
</evidence>
<dbReference type="Pfam" id="PF06968">
    <property type="entry name" value="BATS"/>
    <property type="match status" value="1"/>
</dbReference>
<gene>
    <name evidence="16" type="ORF">S01H1_08146</name>
</gene>
<dbReference type="NCBIfam" id="TIGR00433">
    <property type="entry name" value="bioB"/>
    <property type="match status" value="1"/>
</dbReference>
<evidence type="ECO:0000256" key="1">
    <source>
        <dbReference type="ARBA" id="ARBA00001966"/>
    </source>
</evidence>
<evidence type="ECO:0000256" key="13">
    <source>
        <dbReference type="ARBA" id="ARBA00023014"/>
    </source>
</evidence>
<dbReference type="InterPro" id="IPR007197">
    <property type="entry name" value="rSAM"/>
</dbReference>
<sequence>MAGQGIERDEALELLALARDNLWEVLPWADRIRRAHRGDTVHLCGIVAAKVGRCPEDCRWCSQSAHHSAKIESHGLLDNDELLSRARKASECGAGCFGLVTSGAAPTSDELDRLCGAIRRLRDEGQVSPCASLGMLDEAAARKLADAGCRRYNHNLETSRAYFAEVVTTHSWDQRLATARAVKAAGMELCCGGLFGLGESDQDRVDLALAVRELEADSVPVNFLNPIAGTPLEGADRLSPEQCLAILAMMRFVLPTRCIKAAGGREANLREMQPWMFFAGADGCLIGDYLTTGGRPATEDLELIAALGLQPASPSRAADTVS</sequence>
<dbReference type="SUPFAM" id="SSF102114">
    <property type="entry name" value="Radical SAM enzymes"/>
    <property type="match status" value="1"/>
</dbReference>
<dbReference type="AlphaFoldDB" id="X0RZL4"/>
<dbReference type="PANTHER" id="PTHR22976">
    <property type="entry name" value="BIOTIN SYNTHASE"/>
    <property type="match status" value="1"/>
</dbReference>
<proteinExistence type="inferred from homology"/>
<dbReference type="EC" id="2.8.1.6" evidence="5"/>
<evidence type="ECO:0000256" key="9">
    <source>
        <dbReference type="ARBA" id="ARBA00022714"/>
    </source>
</evidence>
<dbReference type="GO" id="GO:0051537">
    <property type="term" value="F:2 iron, 2 sulfur cluster binding"/>
    <property type="evidence" value="ECO:0007669"/>
    <property type="project" value="UniProtKB-KW"/>
</dbReference>
<comment type="similarity">
    <text evidence="3">Belongs to the radical SAM superfamily. Biotin synthase family.</text>
</comment>
<dbReference type="InterPro" id="IPR002684">
    <property type="entry name" value="Biotin_synth/BioAB"/>
</dbReference>
<reference evidence="16" key="1">
    <citation type="journal article" date="2014" name="Front. Microbiol.">
        <title>High frequency of phylogenetically diverse reductive dehalogenase-homologous genes in deep subseafloor sedimentary metagenomes.</title>
        <authorList>
            <person name="Kawai M."/>
            <person name="Futagami T."/>
            <person name="Toyoda A."/>
            <person name="Takaki Y."/>
            <person name="Nishi S."/>
            <person name="Hori S."/>
            <person name="Arai W."/>
            <person name="Tsubouchi T."/>
            <person name="Morono Y."/>
            <person name="Uchiyama I."/>
            <person name="Ito T."/>
            <person name="Fujiyama A."/>
            <person name="Inagaki F."/>
            <person name="Takami H."/>
        </authorList>
    </citation>
    <scope>NUCLEOTIDE SEQUENCE</scope>
    <source>
        <strain evidence="16">Expedition CK06-06</strain>
    </source>
</reference>
<comment type="caution">
    <text evidence="16">The sequence shown here is derived from an EMBL/GenBank/DDBJ whole genome shotgun (WGS) entry which is preliminary data.</text>
</comment>
<evidence type="ECO:0000256" key="8">
    <source>
        <dbReference type="ARBA" id="ARBA00022691"/>
    </source>
</evidence>
<dbReference type="PANTHER" id="PTHR22976:SF2">
    <property type="entry name" value="BIOTIN SYNTHASE, MITOCHONDRIAL"/>
    <property type="match status" value="1"/>
</dbReference>
<accession>X0RZL4</accession>
<dbReference type="InterPro" id="IPR058240">
    <property type="entry name" value="rSAM_sf"/>
</dbReference>
<dbReference type="FunFam" id="3.20.20.70:FF:000026">
    <property type="entry name" value="Biotin synthase"/>
    <property type="match status" value="1"/>
</dbReference>
<feature type="domain" description="Radical SAM core" evidence="15">
    <location>
        <begin position="37"/>
        <end position="265"/>
    </location>
</feature>
<dbReference type="InterPro" id="IPR010722">
    <property type="entry name" value="BATS_dom"/>
</dbReference>
<keyword evidence="10" id="KW-0479">Metal-binding</keyword>
<dbReference type="EMBL" id="BARS01004179">
    <property type="protein sequence ID" value="GAF74218.1"/>
    <property type="molecule type" value="Genomic_DNA"/>
</dbReference>
<dbReference type="InterPro" id="IPR006638">
    <property type="entry name" value="Elp3/MiaA/NifB-like_rSAM"/>
</dbReference>
<comment type="cofactor">
    <cofactor evidence="14">
        <name>[2Fe-2S] cluster</name>
        <dbReference type="ChEBI" id="CHEBI:190135"/>
    </cofactor>
</comment>
<dbReference type="CDD" id="cd01335">
    <property type="entry name" value="Radical_SAM"/>
    <property type="match status" value="1"/>
</dbReference>
<dbReference type="SFLD" id="SFLDS00029">
    <property type="entry name" value="Radical_SAM"/>
    <property type="match status" value="1"/>
</dbReference>
<evidence type="ECO:0000256" key="6">
    <source>
        <dbReference type="ARBA" id="ARBA00022485"/>
    </source>
</evidence>
<comment type="subunit">
    <text evidence="4">Homodimer.</text>
</comment>
<keyword evidence="8" id="KW-0949">S-adenosyl-L-methionine</keyword>
<keyword evidence="9" id="KW-0001">2Fe-2S</keyword>
<dbReference type="PROSITE" id="PS51918">
    <property type="entry name" value="RADICAL_SAM"/>
    <property type="match status" value="1"/>
</dbReference>
<evidence type="ECO:0000313" key="16">
    <source>
        <dbReference type="EMBL" id="GAF74218.1"/>
    </source>
</evidence>
<dbReference type="SMART" id="SM00729">
    <property type="entry name" value="Elp3"/>
    <property type="match status" value="1"/>
</dbReference>
<evidence type="ECO:0000256" key="4">
    <source>
        <dbReference type="ARBA" id="ARBA00011738"/>
    </source>
</evidence>
<dbReference type="GO" id="GO:0051539">
    <property type="term" value="F:4 iron, 4 sulfur cluster binding"/>
    <property type="evidence" value="ECO:0007669"/>
    <property type="project" value="UniProtKB-KW"/>
</dbReference>
<keyword evidence="13" id="KW-0411">Iron-sulfur</keyword>
<evidence type="ECO:0000256" key="7">
    <source>
        <dbReference type="ARBA" id="ARBA00022679"/>
    </source>
</evidence>
<evidence type="ECO:0000256" key="3">
    <source>
        <dbReference type="ARBA" id="ARBA00010765"/>
    </source>
</evidence>